<reference evidence="2" key="2">
    <citation type="journal article" date="2015" name="Data Brief">
        <title>Shoot transcriptome of the giant reed, Arundo donax.</title>
        <authorList>
            <person name="Barrero R.A."/>
            <person name="Guerrero F.D."/>
            <person name="Moolhuijzen P."/>
            <person name="Goolsby J.A."/>
            <person name="Tidwell J."/>
            <person name="Bellgard S.E."/>
            <person name="Bellgard M.I."/>
        </authorList>
    </citation>
    <scope>NUCLEOTIDE SEQUENCE</scope>
    <source>
        <tissue evidence="2">Shoot tissue taken approximately 20 cm above the soil surface</tissue>
    </source>
</reference>
<organism evidence="2">
    <name type="scientific">Arundo donax</name>
    <name type="common">Giant reed</name>
    <name type="synonym">Donax arundinaceus</name>
    <dbReference type="NCBI Taxonomy" id="35708"/>
    <lineage>
        <taxon>Eukaryota</taxon>
        <taxon>Viridiplantae</taxon>
        <taxon>Streptophyta</taxon>
        <taxon>Embryophyta</taxon>
        <taxon>Tracheophyta</taxon>
        <taxon>Spermatophyta</taxon>
        <taxon>Magnoliopsida</taxon>
        <taxon>Liliopsida</taxon>
        <taxon>Poales</taxon>
        <taxon>Poaceae</taxon>
        <taxon>PACMAD clade</taxon>
        <taxon>Arundinoideae</taxon>
        <taxon>Arundineae</taxon>
        <taxon>Arundo</taxon>
    </lineage>
</organism>
<proteinExistence type="predicted"/>
<reference evidence="2" key="1">
    <citation type="submission" date="2014-09" db="EMBL/GenBank/DDBJ databases">
        <authorList>
            <person name="Magalhaes I.L.F."/>
            <person name="Oliveira U."/>
            <person name="Santos F.R."/>
            <person name="Vidigal T.H.D.A."/>
            <person name="Brescovit A.D."/>
            <person name="Santos A.J."/>
        </authorList>
    </citation>
    <scope>NUCLEOTIDE SEQUENCE</scope>
    <source>
        <tissue evidence="2">Shoot tissue taken approximately 20 cm above the soil surface</tissue>
    </source>
</reference>
<dbReference type="EMBL" id="GBRH01233814">
    <property type="protein sequence ID" value="JAD64081.1"/>
    <property type="molecule type" value="Transcribed_RNA"/>
</dbReference>
<feature type="region of interest" description="Disordered" evidence="1">
    <location>
        <begin position="1"/>
        <end position="34"/>
    </location>
</feature>
<protein>
    <submittedName>
        <fullName evidence="2">Uncharacterized protein</fullName>
    </submittedName>
</protein>
<accession>A0A0A9BL50</accession>
<sequence>MLSGTQMRNGDNQHLKNTSAGEPIQSNATVIHQP</sequence>
<evidence type="ECO:0000313" key="2">
    <source>
        <dbReference type="EMBL" id="JAD64081.1"/>
    </source>
</evidence>
<dbReference type="AlphaFoldDB" id="A0A0A9BL50"/>
<name>A0A0A9BL50_ARUDO</name>
<evidence type="ECO:0000256" key="1">
    <source>
        <dbReference type="SAM" id="MobiDB-lite"/>
    </source>
</evidence>